<sequence>MRYFSLLLWLFLFSVGSIQASPTSDVSSFRVPLNGGPHRITQGPRCSVSHNDNYGIQNREAIDFGVLNLEVVASEGGVADYIYDAPTTTNPLSGGNIVQILHDNGLKSVFAHLSTPSSRNGFPRRVEKGEVIAISGNSGNVASHLHFAVLSGSNDLRSLAGSPVAIWGITGITWPNYAGLPYPDSGSCDPSFSDQGTAQWPSPGEKRLELERFTLERTNPKSNEDLQFEAILKNTGEVQIWWKNIL</sequence>
<reference evidence="3 4" key="1">
    <citation type="submission" date="2017-09" db="EMBL/GenBank/DDBJ databases">
        <title>Depth-based differentiation of microbial function through sediment-hosted aquifers and enrichment of novel symbionts in the deep terrestrial subsurface.</title>
        <authorList>
            <person name="Probst A.J."/>
            <person name="Ladd B."/>
            <person name="Jarett J.K."/>
            <person name="Geller-Mcgrath D.E."/>
            <person name="Sieber C.M."/>
            <person name="Emerson J.B."/>
            <person name="Anantharaman K."/>
            <person name="Thomas B.C."/>
            <person name="Malmstrom R."/>
            <person name="Stieglmeier M."/>
            <person name="Klingl A."/>
            <person name="Woyke T."/>
            <person name="Ryan C.M."/>
            <person name="Banfield J.F."/>
        </authorList>
    </citation>
    <scope>NUCLEOTIDE SEQUENCE [LARGE SCALE GENOMIC DNA]</scope>
    <source>
        <strain evidence="3">CG22_combo_CG10-13_8_21_14_all_39_12</strain>
    </source>
</reference>
<keyword evidence="1" id="KW-0732">Signal</keyword>
<dbReference type="InterPro" id="IPR011055">
    <property type="entry name" value="Dup_hybrid_motif"/>
</dbReference>
<dbReference type="SUPFAM" id="SSF51261">
    <property type="entry name" value="Duplicated hybrid motif"/>
    <property type="match status" value="1"/>
</dbReference>
<dbReference type="InterPro" id="IPR016047">
    <property type="entry name" value="M23ase_b-sheet_dom"/>
</dbReference>
<comment type="caution">
    <text evidence="3">The sequence shown here is derived from an EMBL/GenBank/DDBJ whole genome shotgun (WGS) entry which is preliminary data.</text>
</comment>
<dbReference type="Gene3D" id="2.70.70.10">
    <property type="entry name" value="Glucose Permease (Domain IIA)"/>
    <property type="match status" value="1"/>
</dbReference>
<dbReference type="GO" id="GO:0004222">
    <property type="term" value="F:metalloendopeptidase activity"/>
    <property type="evidence" value="ECO:0007669"/>
    <property type="project" value="TreeGrafter"/>
</dbReference>
<gene>
    <name evidence="3" type="ORF">COX05_04305</name>
</gene>
<dbReference type="Pfam" id="PF01551">
    <property type="entry name" value="Peptidase_M23"/>
    <property type="match status" value="1"/>
</dbReference>
<dbReference type="PANTHER" id="PTHR21666:SF294">
    <property type="entry name" value="PEPTIDASE M23"/>
    <property type="match status" value="1"/>
</dbReference>
<evidence type="ECO:0000259" key="2">
    <source>
        <dbReference type="Pfam" id="PF01551"/>
    </source>
</evidence>
<feature type="chain" id="PRO_5013836397" description="M23ase beta-sheet core domain-containing protein" evidence="1">
    <location>
        <begin position="21"/>
        <end position="246"/>
    </location>
</feature>
<feature type="signal peptide" evidence="1">
    <location>
        <begin position="1"/>
        <end position="20"/>
    </location>
</feature>
<dbReference type="CDD" id="cd12797">
    <property type="entry name" value="M23_peptidase"/>
    <property type="match status" value="1"/>
</dbReference>
<dbReference type="Proteomes" id="UP000228495">
    <property type="component" value="Unassembled WGS sequence"/>
</dbReference>
<evidence type="ECO:0000313" key="3">
    <source>
        <dbReference type="EMBL" id="PIP56213.1"/>
    </source>
</evidence>
<proteinExistence type="predicted"/>
<dbReference type="InterPro" id="IPR050570">
    <property type="entry name" value="Cell_wall_metabolism_enzyme"/>
</dbReference>
<dbReference type="EMBL" id="PCSU01000074">
    <property type="protein sequence ID" value="PIP56213.1"/>
    <property type="molecule type" value="Genomic_DNA"/>
</dbReference>
<protein>
    <recommendedName>
        <fullName evidence="2">M23ase beta-sheet core domain-containing protein</fullName>
    </recommendedName>
</protein>
<evidence type="ECO:0000256" key="1">
    <source>
        <dbReference type="SAM" id="SignalP"/>
    </source>
</evidence>
<feature type="domain" description="M23ase beta-sheet core" evidence="2">
    <location>
        <begin position="62"/>
        <end position="152"/>
    </location>
</feature>
<evidence type="ECO:0000313" key="4">
    <source>
        <dbReference type="Proteomes" id="UP000228495"/>
    </source>
</evidence>
<dbReference type="AlphaFoldDB" id="A0A2H0BEV8"/>
<dbReference type="PANTHER" id="PTHR21666">
    <property type="entry name" value="PEPTIDASE-RELATED"/>
    <property type="match status" value="1"/>
</dbReference>
<organism evidence="3 4">
    <name type="scientific">candidate division WWE3 bacterium CG22_combo_CG10-13_8_21_14_all_39_12</name>
    <dbReference type="NCBI Taxonomy" id="1975094"/>
    <lineage>
        <taxon>Bacteria</taxon>
        <taxon>Katanobacteria</taxon>
    </lineage>
</organism>
<accession>A0A2H0BEV8</accession>
<name>A0A2H0BEV8_UNCKA</name>